<organism evidence="2 3">
    <name type="scientific">Symplocastrum torsivum CPER-KK1</name>
    <dbReference type="NCBI Taxonomy" id="450513"/>
    <lineage>
        <taxon>Bacteria</taxon>
        <taxon>Bacillati</taxon>
        <taxon>Cyanobacteriota</taxon>
        <taxon>Cyanophyceae</taxon>
        <taxon>Oscillatoriophycideae</taxon>
        <taxon>Oscillatoriales</taxon>
        <taxon>Microcoleaceae</taxon>
        <taxon>Symplocastrum</taxon>
    </lineage>
</organism>
<dbReference type="AlphaFoldDB" id="A0A951PV22"/>
<sequence length="104" mass="11280">MSSTGLEVDLLINLGLSHRHPIQPTDEDEMMETLKTTTKLEQTNQPIQLVTPAQVQPDRANVSLTDGNSPVAVIMAISVLIGAIASLIKVLVPVMLQQPQKKTK</sequence>
<gene>
    <name evidence="2" type="ORF">KME25_33080</name>
</gene>
<comment type="caution">
    <text evidence="2">The sequence shown here is derived from an EMBL/GenBank/DDBJ whole genome shotgun (WGS) entry which is preliminary data.</text>
</comment>
<accession>A0A951PV22</accession>
<evidence type="ECO:0000256" key="1">
    <source>
        <dbReference type="SAM" id="Phobius"/>
    </source>
</evidence>
<dbReference type="Proteomes" id="UP000753908">
    <property type="component" value="Unassembled WGS sequence"/>
</dbReference>
<name>A0A951PV22_9CYAN</name>
<evidence type="ECO:0000313" key="3">
    <source>
        <dbReference type="Proteomes" id="UP000753908"/>
    </source>
</evidence>
<keyword evidence="1" id="KW-0472">Membrane</keyword>
<protein>
    <submittedName>
        <fullName evidence="2">Uncharacterized protein</fullName>
    </submittedName>
</protein>
<feature type="transmembrane region" description="Helical" evidence="1">
    <location>
        <begin position="71"/>
        <end position="96"/>
    </location>
</feature>
<keyword evidence="1" id="KW-1133">Transmembrane helix</keyword>
<reference evidence="2" key="1">
    <citation type="submission" date="2021-05" db="EMBL/GenBank/DDBJ databases">
        <authorList>
            <person name="Pietrasiak N."/>
            <person name="Ward R."/>
            <person name="Stajich J.E."/>
            <person name="Kurbessoian T."/>
        </authorList>
    </citation>
    <scope>NUCLEOTIDE SEQUENCE</scope>
    <source>
        <strain evidence="2">CPER-KK1</strain>
    </source>
</reference>
<reference evidence="2" key="2">
    <citation type="journal article" date="2022" name="Microbiol. Resour. Announc.">
        <title>Metagenome Sequencing to Explore Phylogenomics of Terrestrial Cyanobacteria.</title>
        <authorList>
            <person name="Ward R.D."/>
            <person name="Stajich J.E."/>
            <person name="Johansen J.R."/>
            <person name="Huntemann M."/>
            <person name="Clum A."/>
            <person name="Foster B."/>
            <person name="Foster B."/>
            <person name="Roux S."/>
            <person name="Palaniappan K."/>
            <person name="Varghese N."/>
            <person name="Mukherjee S."/>
            <person name="Reddy T.B.K."/>
            <person name="Daum C."/>
            <person name="Copeland A."/>
            <person name="Chen I.A."/>
            <person name="Ivanova N.N."/>
            <person name="Kyrpides N.C."/>
            <person name="Shapiro N."/>
            <person name="Eloe-Fadrosh E.A."/>
            <person name="Pietrasiak N."/>
        </authorList>
    </citation>
    <scope>NUCLEOTIDE SEQUENCE</scope>
    <source>
        <strain evidence="2">CPER-KK1</strain>
    </source>
</reference>
<proteinExistence type="predicted"/>
<keyword evidence="1" id="KW-0812">Transmembrane</keyword>
<evidence type="ECO:0000313" key="2">
    <source>
        <dbReference type="EMBL" id="MBW4549203.1"/>
    </source>
</evidence>
<dbReference type="EMBL" id="JAHHIF010000086">
    <property type="protein sequence ID" value="MBW4549203.1"/>
    <property type="molecule type" value="Genomic_DNA"/>
</dbReference>